<proteinExistence type="predicted"/>
<dbReference type="PANTHER" id="PTHR10579">
    <property type="entry name" value="CALCIUM-ACTIVATED CHLORIDE CHANNEL REGULATOR"/>
    <property type="match status" value="1"/>
</dbReference>
<sequence>MVQEKLTHFTDTWLGYTYIASSPNKYTSDMKLVDSTEIKANGYKESSAWRRIAVTKDMPSALSQAHKMINDQGDLHGIILFFSDGLINKGAFFDGAEEFISKVPVHTFTLSGDAYNHVLRAIAVNSPGGTFSPLQVPDKPSLSLPFSQVLDSILNGTKHPSTNSGRWPLDVVLVYAFDCTTTPSPAWDKMEHEIFWLVQEKLKHFADSCLGYTYVMSTPNTCTYDMKQVDLVETKLTGYAGSSAWRKNPCTKNMASGLPMAHKLMSDHGHLNGVILLFSDGLINKGDFFDGAEDFISKVPVHTFTLAGGAYNHGLRAIAANSPGGTFSRIPVPDKPSLSVPFSQILDSILNGTKLSPGRLPLDVVLVYAFDCTITPSLAWDKMEQEIFWLVQEKLTHFKDSRLGYTYVMSTPNTYTHDVKLVVSKETKTTGYSASSAWRKNPCTKNMASGLPVAHKLMRDHGCLNGIILLFSDGLVNKGDFFDGAEDFVSKVSVHTFTLAGGAYNHGLHAMAANSPGGVFHPEPVPNKPSESVSFSQLLDSILIAP</sequence>
<reference evidence="1" key="3">
    <citation type="journal article" date="2017" name="Nature">
        <title>Genome sequence of the progenitor of the wheat D genome Aegilops tauschii.</title>
        <authorList>
            <person name="Luo M.C."/>
            <person name="Gu Y.Q."/>
            <person name="Puiu D."/>
            <person name="Wang H."/>
            <person name="Twardziok S.O."/>
            <person name="Deal K.R."/>
            <person name="Huo N."/>
            <person name="Zhu T."/>
            <person name="Wang L."/>
            <person name="Wang Y."/>
            <person name="McGuire P.E."/>
            <person name="Liu S."/>
            <person name="Long H."/>
            <person name="Ramasamy R.K."/>
            <person name="Rodriguez J.C."/>
            <person name="Van S.L."/>
            <person name="Yuan L."/>
            <person name="Wang Z."/>
            <person name="Xia Z."/>
            <person name="Xiao L."/>
            <person name="Anderson O.D."/>
            <person name="Ouyang S."/>
            <person name="Liang Y."/>
            <person name="Zimin A.V."/>
            <person name="Pertea G."/>
            <person name="Qi P."/>
            <person name="Bennetzen J.L."/>
            <person name="Dai X."/>
            <person name="Dawson M.W."/>
            <person name="Muller H.G."/>
            <person name="Kugler K."/>
            <person name="Rivarola-Duarte L."/>
            <person name="Spannagl M."/>
            <person name="Mayer K.F.X."/>
            <person name="Lu F.H."/>
            <person name="Bevan M.W."/>
            <person name="Leroy P."/>
            <person name="Li P."/>
            <person name="You F.M."/>
            <person name="Sun Q."/>
            <person name="Liu Z."/>
            <person name="Lyons E."/>
            <person name="Wicker T."/>
            <person name="Salzberg S.L."/>
            <person name="Devos K.M."/>
            <person name="Dvorak J."/>
        </authorList>
    </citation>
    <scope>NUCLEOTIDE SEQUENCE [LARGE SCALE GENOMIC DNA]</scope>
    <source>
        <strain evidence="1">cv. AL8/78</strain>
    </source>
</reference>
<evidence type="ECO:0000313" key="1">
    <source>
        <dbReference type="EnsemblPlants" id="AET2Gv20049200.1"/>
    </source>
</evidence>
<dbReference type="Proteomes" id="UP000015105">
    <property type="component" value="Chromosome 2D"/>
</dbReference>
<reference evidence="2" key="1">
    <citation type="journal article" date="2014" name="Science">
        <title>Ancient hybridizations among the ancestral genomes of bread wheat.</title>
        <authorList>
            <consortium name="International Wheat Genome Sequencing Consortium,"/>
            <person name="Marcussen T."/>
            <person name="Sandve S.R."/>
            <person name="Heier L."/>
            <person name="Spannagl M."/>
            <person name="Pfeifer M."/>
            <person name="Jakobsen K.S."/>
            <person name="Wulff B.B."/>
            <person name="Steuernagel B."/>
            <person name="Mayer K.F."/>
            <person name="Olsen O.A."/>
        </authorList>
    </citation>
    <scope>NUCLEOTIDE SEQUENCE [LARGE SCALE GENOMIC DNA]</scope>
    <source>
        <strain evidence="2">cv. AL8/78</strain>
    </source>
</reference>
<dbReference type="Gramene" id="AET2Gv20049200.1">
    <property type="protein sequence ID" value="AET2Gv20049200.1"/>
    <property type="gene ID" value="AET2Gv20049200"/>
</dbReference>
<dbReference type="GeneID" id="109752430"/>
<dbReference type="RefSeq" id="XP_073363808.1">
    <property type="nucleotide sequence ID" value="XM_073507707.1"/>
</dbReference>
<organism evidence="1 2">
    <name type="scientific">Aegilops tauschii subsp. strangulata</name>
    <name type="common">Goatgrass</name>
    <dbReference type="NCBI Taxonomy" id="200361"/>
    <lineage>
        <taxon>Eukaryota</taxon>
        <taxon>Viridiplantae</taxon>
        <taxon>Streptophyta</taxon>
        <taxon>Embryophyta</taxon>
        <taxon>Tracheophyta</taxon>
        <taxon>Spermatophyta</taxon>
        <taxon>Magnoliopsida</taxon>
        <taxon>Liliopsida</taxon>
        <taxon>Poales</taxon>
        <taxon>Poaceae</taxon>
        <taxon>BOP clade</taxon>
        <taxon>Pooideae</taxon>
        <taxon>Triticodae</taxon>
        <taxon>Triticeae</taxon>
        <taxon>Triticinae</taxon>
        <taxon>Aegilops</taxon>
    </lineage>
</organism>
<keyword evidence="2" id="KW-1185">Reference proteome</keyword>
<protein>
    <recommendedName>
        <fullName evidence="3">VWFA domain-containing protein</fullName>
    </recommendedName>
</protein>
<evidence type="ECO:0000313" key="2">
    <source>
        <dbReference type="Proteomes" id="UP000015105"/>
    </source>
</evidence>
<dbReference type="InterPro" id="IPR051266">
    <property type="entry name" value="CLCR"/>
</dbReference>
<accession>A0A453AA65</accession>
<dbReference type="AlphaFoldDB" id="A0A453AA65"/>
<evidence type="ECO:0008006" key="3">
    <source>
        <dbReference type="Google" id="ProtNLM"/>
    </source>
</evidence>
<dbReference type="PANTHER" id="PTHR10579:SF119">
    <property type="entry name" value="PROTEIN KINASE DOMAIN-CONTAINING PROTEIN"/>
    <property type="match status" value="1"/>
</dbReference>
<name>A0A453AA65_AEGTS</name>
<reference evidence="1" key="4">
    <citation type="submission" date="2019-03" db="UniProtKB">
        <authorList>
            <consortium name="EnsemblPlants"/>
        </authorList>
    </citation>
    <scope>IDENTIFICATION</scope>
</reference>
<reference evidence="1" key="5">
    <citation type="journal article" date="2021" name="G3 (Bethesda)">
        <title>Aegilops tauschii genome assembly Aet v5.0 features greater sequence contiguity and improved annotation.</title>
        <authorList>
            <person name="Wang L."/>
            <person name="Zhu T."/>
            <person name="Rodriguez J.C."/>
            <person name="Deal K.R."/>
            <person name="Dubcovsky J."/>
            <person name="McGuire P.E."/>
            <person name="Lux T."/>
            <person name="Spannagl M."/>
            <person name="Mayer K.F.X."/>
            <person name="Baldrich P."/>
            <person name="Meyers B.C."/>
            <person name="Huo N."/>
            <person name="Gu Y.Q."/>
            <person name="Zhou H."/>
            <person name="Devos K.M."/>
            <person name="Bennetzen J.L."/>
            <person name="Unver T."/>
            <person name="Budak H."/>
            <person name="Gulick P.J."/>
            <person name="Galiba G."/>
            <person name="Kalapos B."/>
            <person name="Nelson D.R."/>
            <person name="Li P."/>
            <person name="You F.M."/>
            <person name="Luo M.C."/>
            <person name="Dvorak J."/>
        </authorList>
    </citation>
    <scope>NUCLEOTIDE SEQUENCE [LARGE SCALE GENOMIC DNA]</scope>
    <source>
        <strain evidence="1">cv. AL8/78</strain>
    </source>
</reference>
<reference evidence="2" key="2">
    <citation type="journal article" date="2017" name="Nat. Plants">
        <title>The Aegilops tauschii genome reveals multiple impacts of transposons.</title>
        <authorList>
            <person name="Zhao G."/>
            <person name="Zou C."/>
            <person name="Li K."/>
            <person name="Wang K."/>
            <person name="Li T."/>
            <person name="Gao L."/>
            <person name="Zhang X."/>
            <person name="Wang H."/>
            <person name="Yang Z."/>
            <person name="Liu X."/>
            <person name="Jiang W."/>
            <person name="Mao L."/>
            <person name="Kong X."/>
            <person name="Jiao Y."/>
            <person name="Jia J."/>
        </authorList>
    </citation>
    <scope>NUCLEOTIDE SEQUENCE [LARGE SCALE GENOMIC DNA]</scope>
    <source>
        <strain evidence="2">cv. AL8/78</strain>
    </source>
</reference>
<dbReference type="EnsemblPlants" id="AET2Gv20049200.1">
    <property type="protein sequence ID" value="AET2Gv20049200.1"/>
    <property type="gene ID" value="AET2Gv20049200"/>
</dbReference>